<comment type="caution">
    <text evidence="3">The sequence shown here is derived from an EMBL/GenBank/DDBJ whole genome shotgun (WGS) entry which is preliminary data.</text>
</comment>
<reference evidence="3" key="1">
    <citation type="submission" date="2022-10" db="EMBL/GenBank/DDBJ databases">
        <title>Tapping the CABI collections for fungal endophytes: first genome assemblies for Collariella, Neodidymelliopsis, Ascochyta clinopodiicola, Didymella pomorum, Didymosphaeria variabile, Neocosmospora piperis and Neocucurbitaria cava.</title>
        <authorList>
            <person name="Hill R."/>
        </authorList>
    </citation>
    <scope>NUCLEOTIDE SEQUENCE</scope>
    <source>
        <strain evidence="3">IMI 355082</strain>
    </source>
</reference>
<dbReference type="InterPro" id="IPR050618">
    <property type="entry name" value="Ubq-SigPath_Reg"/>
</dbReference>
<name>A0A9W8YTE1_9PEZI</name>
<dbReference type="PANTHER" id="PTHR12864">
    <property type="entry name" value="RAN BINDING PROTEIN 9-RELATED"/>
    <property type="match status" value="1"/>
</dbReference>
<protein>
    <recommendedName>
        <fullName evidence="2">CTLH domain-containing protein</fullName>
    </recommendedName>
</protein>
<dbReference type="OrthoDB" id="2415936at2759"/>
<dbReference type="Proteomes" id="UP001140453">
    <property type="component" value="Unassembled WGS sequence"/>
</dbReference>
<dbReference type="EMBL" id="JAPEVB010000003">
    <property type="protein sequence ID" value="KAJ4390670.1"/>
    <property type="molecule type" value="Genomic_DNA"/>
</dbReference>
<dbReference type="SMART" id="SM00757">
    <property type="entry name" value="CRA"/>
    <property type="match status" value="1"/>
</dbReference>
<dbReference type="InterPro" id="IPR006594">
    <property type="entry name" value="LisH"/>
</dbReference>
<accession>A0A9W8YTE1</accession>
<proteinExistence type="predicted"/>
<dbReference type="InterPro" id="IPR024964">
    <property type="entry name" value="CTLH/CRA"/>
</dbReference>
<organism evidence="3 4">
    <name type="scientific">Gnomoniopsis smithogilvyi</name>
    <dbReference type="NCBI Taxonomy" id="1191159"/>
    <lineage>
        <taxon>Eukaryota</taxon>
        <taxon>Fungi</taxon>
        <taxon>Dikarya</taxon>
        <taxon>Ascomycota</taxon>
        <taxon>Pezizomycotina</taxon>
        <taxon>Sordariomycetes</taxon>
        <taxon>Sordariomycetidae</taxon>
        <taxon>Diaporthales</taxon>
        <taxon>Gnomoniaceae</taxon>
        <taxon>Gnomoniopsis</taxon>
    </lineage>
</organism>
<evidence type="ECO:0000259" key="2">
    <source>
        <dbReference type="PROSITE" id="PS50897"/>
    </source>
</evidence>
<dbReference type="SMART" id="SM00667">
    <property type="entry name" value="LisH"/>
    <property type="match status" value="1"/>
</dbReference>
<gene>
    <name evidence="3" type="ORF">N0V93_004268</name>
</gene>
<comment type="function">
    <text evidence="1">Involved in the proteasome-dependent degradation of fructose-1,6-bisphosphatase.</text>
</comment>
<evidence type="ECO:0000313" key="4">
    <source>
        <dbReference type="Proteomes" id="UP001140453"/>
    </source>
</evidence>
<dbReference type="Pfam" id="PF08513">
    <property type="entry name" value="LisH"/>
    <property type="match status" value="1"/>
</dbReference>
<dbReference type="InterPro" id="IPR006595">
    <property type="entry name" value="CTLH_C"/>
</dbReference>
<dbReference type="SMART" id="SM00668">
    <property type="entry name" value="CTLH"/>
    <property type="match status" value="1"/>
</dbReference>
<dbReference type="AlphaFoldDB" id="A0A9W8YTE1"/>
<evidence type="ECO:0000256" key="1">
    <source>
        <dbReference type="ARBA" id="ARBA00002343"/>
    </source>
</evidence>
<dbReference type="PROSITE" id="PS50897">
    <property type="entry name" value="CTLH"/>
    <property type="match status" value="1"/>
</dbReference>
<keyword evidence="4" id="KW-1185">Reference proteome</keyword>
<feature type="domain" description="CTLH" evidence="2">
    <location>
        <begin position="98"/>
        <end position="155"/>
    </location>
</feature>
<evidence type="ECO:0000313" key="3">
    <source>
        <dbReference type="EMBL" id="KAJ4390670.1"/>
    </source>
</evidence>
<dbReference type="Pfam" id="PF10607">
    <property type="entry name" value="CTLH"/>
    <property type="match status" value="1"/>
</dbReference>
<dbReference type="PROSITE" id="PS50896">
    <property type="entry name" value="LISH"/>
    <property type="match status" value="1"/>
</dbReference>
<dbReference type="InterPro" id="IPR013144">
    <property type="entry name" value="CRA_dom"/>
</dbReference>
<sequence length="281" mass="31550">MSSGGPPALDFHPPGSDDLAFWANLAATFRYKFGDMTSTASTATPVRHPFESRVMETKAPKSDINNLILDYLTMEGYPLAAAKFSKEANLSPRQEDPAIKARQQIRNSIHQGHIQEAIEALNELDPQILDQDARLHFALLRLQLIELIRNCGDGDNANTIAAIKFASEQLGPRAPRHPEFLEDLEKTMALFLYPRHELRPEQQALLHPDLRMEVADKVNKAIVFRQTKRREAAIRQLVKVRTWAEDSARNARKDLPARLDFGLNGEDIAGHENGSEPMVTT</sequence>